<accession>D2UZW0</accession>
<protein>
    <submittedName>
        <fullName evidence="1">Predicted protein</fullName>
    </submittedName>
</protein>
<dbReference type="KEGG" id="ngr:NAEGRDRAFT_62081"/>
<dbReference type="EMBL" id="GG738846">
    <property type="protein sequence ID" value="EFC50002.1"/>
    <property type="molecule type" value="Genomic_DNA"/>
</dbReference>
<dbReference type="VEuPathDB" id="AmoebaDB:NAEGRDRAFT_62081"/>
<sequence length="554" mass="64930">MKSNISLQTKLNISFLNLFNFSKQLLETNDFRLIVQSLLKFGQHDLAIEFLDDKTSKIDSQYSLDIGYCHLWLCSIVIDKYRNNVLDMYRIPFSELIYFIKEVICSENGLFQKTQSSGKIVEIPKTLFHLFEDASLPQQFMLNGQLIVSNHIELIIDRLVHASTHFHNGGHLKIAFNIYQRLIEYYTQVPNSENILGDLHKQCSLWYNDRKEGIEYLSKYCKYYYVSVKISSERHEEFIYRSYHFENIDTLIEKRIKTDFPNFTIINSRNVQISEGSVRILPAFEEKSNCFIVYDYQREDDRVFPEDDKIFGCSKSRYFIGDVDIFNNQLDQHYSLMILRARVISSISVFDEANQMHANCHYLTNMDKYIKRTSQILAQNIVNGVSLTDSTTCYNLFLFIGNLIFDIMEGGKLDYVLGLNQCKQIIYCYKGIYRDELADRKKEIRRKWMKERKFATENKLEPPLEPSLTNLIEHNEEFLKLKDAFNQLMDSINHAFILYKELGTAIYKNYKGVPETLEKVQILKLQTLTLLSELPSVIEEITTSTSTASEQLNI</sequence>
<dbReference type="InParanoid" id="D2UZW0"/>
<proteinExistence type="predicted"/>
<dbReference type="RefSeq" id="XP_002682746.1">
    <property type="nucleotide sequence ID" value="XM_002682700.1"/>
</dbReference>
<dbReference type="GeneID" id="8858917"/>
<organism evidence="2">
    <name type="scientific">Naegleria gruberi</name>
    <name type="common">Amoeba</name>
    <dbReference type="NCBI Taxonomy" id="5762"/>
    <lineage>
        <taxon>Eukaryota</taxon>
        <taxon>Discoba</taxon>
        <taxon>Heterolobosea</taxon>
        <taxon>Tetramitia</taxon>
        <taxon>Eutetramitia</taxon>
        <taxon>Vahlkampfiidae</taxon>
        <taxon>Naegleria</taxon>
    </lineage>
</organism>
<evidence type="ECO:0000313" key="1">
    <source>
        <dbReference type="EMBL" id="EFC50002.1"/>
    </source>
</evidence>
<name>D2UZW0_NAEGR</name>
<dbReference type="OMA" id="IRRKWMK"/>
<dbReference type="Proteomes" id="UP000006671">
    <property type="component" value="Unassembled WGS sequence"/>
</dbReference>
<dbReference type="OrthoDB" id="10259996at2759"/>
<gene>
    <name evidence="1" type="ORF">NAEGRDRAFT_62081</name>
</gene>
<dbReference type="AlphaFoldDB" id="D2UZW0"/>
<keyword evidence="2" id="KW-1185">Reference proteome</keyword>
<reference evidence="1 2" key="1">
    <citation type="journal article" date="2010" name="Cell">
        <title>The genome of Naegleria gruberi illuminates early eukaryotic versatility.</title>
        <authorList>
            <person name="Fritz-Laylin L.K."/>
            <person name="Prochnik S.E."/>
            <person name="Ginger M.L."/>
            <person name="Dacks J.B."/>
            <person name="Carpenter M.L."/>
            <person name="Field M.C."/>
            <person name="Kuo A."/>
            <person name="Paredez A."/>
            <person name="Chapman J."/>
            <person name="Pham J."/>
            <person name="Shu S."/>
            <person name="Neupane R."/>
            <person name="Cipriano M."/>
            <person name="Mancuso J."/>
            <person name="Tu H."/>
            <person name="Salamov A."/>
            <person name="Lindquist E."/>
            <person name="Shapiro H."/>
            <person name="Lucas S."/>
            <person name="Grigoriev I.V."/>
            <person name="Cande W.Z."/>
            <person name="Fulton C."/>
            <person name="Rokhsar D.S."/>
            <person name="Dawson S.C."/>
        </authorList>
    </citation>
    <scope>NUCLEOTIDE SEQUENCE [LARGE SCALE GENOMIC DNA]</scope>
    <source>
        <strain evidence="1 2">NEG-M</strain>
    </source>
</reference>
<evidence type="ECO:0000313" key="2">
    <source>
        <dbReference type="Proteomes" id="UP000006671"/>
    </source>
</evidence>